<dbReference type="PANTHER" id="PTHR31490:SF35">
    <property type="entry name" value="ENDO-1,4-BETA-XYLANASE"/>
    <property type="match status" value="1"/>
</dbReference>
<comment type="subcellular location">
    <subcellularLocation>
        <location evidence="2">Secreted</location>
    </subcellularLocation>
</comment>
<sequence length="425" mass="44588">MAFVTALTVLLAATGSSATPFNRRATDGLNIRAVAAGKQYFGSATDNGELSNSAYLSGLSNTADFGQITPGNSMKWDSIEPSRGSFSYSGGDTIQQLAVKNGQKLRCHTLVWHSQLPNWVSNGGFDNATLISVMKNHITNEMTHYKGKCFHWDVVNEALNEDGTFRSSVFYNTIGPAFIPIAFATAASVDPDAKLYYNDYNTENAGSKSTGAQNIVKLIKQYGAKIDGVGFQSHFIVGSTPSQSAQVSNMNAFVSLGVEVAITELDIRTNTPATSSAVAQQAKDYAATIGACKAVAKCVGVTIWDYTDKYSWIPGVFSGQGSALPWDDNLNKKTDIYNAILNAWGSAPTGGATSSAASSATVAPPASTSAVRSTTTSAAPAATSSAAGPVVAKWGQCGGVNWNGGTVCESGSSCTKFNDYYSQCI</sequence>
<dbReference type="PROSITE" id="PS51760">
    <property type="entry name" value="GH10_2"/>
    <property type="match status" value="1"/>
</dbReference>
<feature type="domain" description="CBM1" evidence="15">
    <location>
        <begin position="389"/>
        <end position="425"/>
    </location>
</feature>
<evidence type="ECO:0000256" key="13">
    <source>
        <dbReference type="RuleBase" id="RU361174"/>
    </source>
</evidence>
<dbReference type="InterPro" id="IPR001000">
    <property type="entry name" value="GH10_dom"/>
</dbReference>
<evidence type="ECO:0000256" key="11">
    <source>
        <dbReference type="ARBA" id="ARBA00023326"/>
    </source>
</evidence>
<dbReference type="InterPro" id="IPR044846">
    <property type="entry name" value="GH10"/>
</dbReference>
<dbReference type="PROSITE" id="PS00591">
    <property type="entry name" value="GH10_1"/>
    <property type="match status" value="1"/>
</dbReference>
<comment type="pathway">
    <text evidence="3">Glycan degradation; xylan degradation.</text>
</comment>
<comment type="caution">
    <text evidence="17">The sequence shown here is derived from an EMBL/GenBank/DDBJ whole genome shotgun (WGS) entry which is preliminary data.</text>
</comment>
<dbReference type="GO" id="GO:0031176">
    <property type="term" value="F:endo-1,4-beta-xylanase activity"/>
    <property type="evidence" value="ECO:0007669"/>
    <property type="project" value="UniProtKB-EC"/>
</dbReference>
<evidence type="ECO:0000256" key="8">
    <source>
        <dbReference type="ARBA" id="ARBA00022801"/>
    </source>
</evidence>
<feature type="domain" description="GH10" evidence="16">
    <location>
        <begin position="25"/>
        <end position="343"/>
    </location>
</feature>
<dbReference type="Gene3D" id="3.20.20.80">
    <property type="entry name" value="Glycosidases"/>
    <property type="match status" value="1"/>
</dbReference>
<feature type="chain" id="PRO_5012124073" description="Beta-xylanase" evidence="14">
    <location>
        <begin position="19"/>
        <end position="425"/>
    </location>
</feature>
<dbReference type="SMART" id="SM00633">
    <property type="entry name" value="Glyco_10"/>
    <property type="match status" value="1"/>
</dbReference>
<dbReference type="InterPro" id="IPR000254">
    <property type="entry name" value="CBD"/>
</dbReference>
<dbReference type="AlphaFoldDB" id="A0A1Y1ZMG3"/>
<feature type="active site" description="Nucleophile" evidence="12">
    <location>
        <position position="264"/>
    </location>
</feature>
<dbReference type="GO" id="GO:0045493">
    <property type="term" value="P:xylan catabolic process"/>
    <property type="evidence" value="ECO:0007669"/>
    <property type="project" value="UniProtKB-KW"/>
</dbReference>
<dbReference type="PANTHER" id="PTHR31490">
    <property type="entry name" value="GLYCOSYL HYDROLASE"/>
    <property type="match status" value="1"/>
</dbReference>
<dbReference type="EC" id="3.2.1.8" evidence="13"/>
<evidence type="ECO:0000256" key="9">
    <source>
        <dbReference type="ARBA" id="ARBA00023277"/>
    </source>
</evidence>
<evidence type="ECO:0000256" key="4">
    <source>
        <dbReference type="ARBA" id="ARBA00007495"/>
    </source>
</evidence>
<evidence type="ECO:0000313" key="18">
    <source>
        <dbReference type="Proteomes" id="UP000193144"/>
    </source>
</evidence>
<keyword evidence="8 13" id="KW-0378">Hydrolase</keyword>
<dbReference type="GO" id="GO:0030248">
    <property type="term" value="F:cellulose binding"/>
    <property type="evidence" value="ECO:0007669"/>
    <property type="project" value="InterPro"/>
</dbReference>
<keyword evidence="18" id="KW-1185">Reference proteome</keyword>
<evidence type="ECO:0000256" key="7">
    <source>
        <dbReference type="ARBA" id="ARBA00022729"/>
    </source>
</evidence>
<dbReference type="InterPro" id="IPR035971">
    <property type="entry name" value="CBD_sf"/>
</dbReference>
<dbReference type="InterPro" id="IPR017853">
    <property type="entry name" value="GH"/>
</dbReference>
<evidence type="ECO:0000256" key="1">
    <source>
        <dbReference type="ARBA" id="ARBA00000681"/>
    </source>
</evidence>
<dbReference type="InterPro" id="IPR031158">
    <property type="entry name" value="GH10_AS"/>
</dbReference>
<evidence type="ECO:0000259" key="15">
    <source>
        <dbReference type="PROSITE" id="PS51164"/>
    </source>
</evidence>
<evidence type="ECO:0000256" key="10">
    <source>
        <dbReference type="ARBA" id="ARBA00023295"/>
    </source>
</evidence>
<protein>
    <recommendedName>
        <fullName evidence="13">Beta-xylanase</fullName>
        <ecNumber evidence="13">3.2.1.8</ecNumber>
    </recommendedName>
</protein>
<proteinExistence type="inferred from homology"/>
<keyword evidence="11 13" id="KW-0624">Polysaccharide degradation</keyword>
<comment type="similarity">
    <text evidence="4 13">Belongs to the glycosyl hydrolase 10 (cellulase F) family.</text>
</comment>
<dbReference type="GO" id="GO:0005576">
    <property type="term" value="C:extracellular region"/>
    <property type="evidence" value="ECO:0007669"/>
    <property type="project" value="UniProtKB-SubCell"/>
</dbReference>
<evidence type="ECO:0000259" key="16">
    <source>
        <dbReference type="PROSITE" id="PS51760"/>
    </source>
</evidence>
<keyword evidence="10 13" id="KW-0326">Glycosidase</keyword>
<evidence type="ECO:0000256" key="2">
    <source>
        <dbReference type="ARBA" id="ARBA00004613"/>
    </source>
</evidence>
<keyword evidence="9 13" id="KW-0119">Carbohydrate metabolism</keyword>
<keyword evidence="6 17" id="KW-0858">Xylan degradation</keyword>
<dbReference type="SUPFAM" id="SSF57180">
    <property type="entry name" value="Cellulose-binding domain"/>
    <property type="match status" value="1"/>
</dbReference>
<evidence type="ECO:0000256" key="6">
    <source>
        <dbReference type="ARBA" id="ARBA00022651"/>
    </source>
</evidence>
<evidence type="ECO:0000256" key="5">
    <source>
        <dbReference type="ARBA" id="ARBA00022525"/>
    </source>
</evidence>
<keyword evidence="5" id="KW-0964">Secreted</keyword>
<evidence type="ECO:0000313" key="17">
    <source>
        <dbReference type="EMBL" id="ORY11443.1"/>
    </source>
</evidence>
<dbReference type="STRING" id="1231657.A0A1Y1ZMG3"/>
<dbReference type="EMBL" id="MCFA01000061">
    <property type="protein sequence ID" value="ORY11443.1"/>
    <property type="molecule type" value="Genomic_DNA"/>
</dbReference>
<comment type="catalytic activity">
    <reaction evidence="1 13">
        <text>Endohydrolysis of (1-&gt;4)-beta-D-xylosidic linkages in xylans.</text>
        <dbReference type="EC" id="3.2.1.8"/>
    </reaction>
</comment>
<evidence type="ECO:0000256" key="14">
    <source>
        <dbReference type="SAM" id="SignalP"/>
    </source>
</evidence>
<dbReference type="SMART" id="SM00236">
    <property type="entry name" value="fCBD"/>
    <property type="match status" value="1"/>
</dbReference>
<name>A0A1Y1ZMG3_9PLEO</name>
<keyword evidence="7 14" id="KW-0732">Signal</keyword>
<dbReference type="Pfam" id="PF00734">
    <property type="entry name" value="CBM_1"/>
    <property type="match status" value="1"/>
</dbReference>
<dbReference type="Proteomes" id="UP000193144">
    <property type="component" value="Unassembled WGS sequence"/>
</dbReference>
<accession>A0A1Y1ZMG3</accession>
<dbReference type="Pfam" id="PF00331">
    <property type="entry name" value="Glyco_hydro_10"/>
    <property type="match status" value="1"/>
</dbReference>
<reference evidence="17 18" key="1">
    <citation type="submission" date="2016-07" db="EMBL/GenBank/DDBJ databases">
        <title>Pervasive Adenine N6-methylation of Active Genes in Fungi.</title>
        <authorList>
            <consortium name="DOE Joint Genome Institute"/>
            <person name="Mondo S.J."/>
            <person name="Dannebaum R.O."/>
            <person name="Kuo R.C."/>
            <person name="Labutti K."/>
            <person name="Haridas S."/>
            <person name="Kuo A."/>
            <person name="Salamov A."/>
            <person name="Ahrendt S.R."/>
            <person name="Lipzen A."/>
            <person name="Sullivan W."/>
            <person name="Andreopoulos W.B."/>
            <person name="Clum A."/>
            <person name="Lindquist E."/>
            <person name="Daum C."/>
            <person name="Ramamoorthy G.K."/>
            <person name="Gryganskyi A."/>
            <person name="Culley D."/>
            <person name="Magnuson J.K."/>
            <person name="James T.Y."/>
            <person name="O'Malley M.A."/>
            <person name="Stajich J.E."/>
            <person name="Spatafora J.W."/>
            <person name="Visel A."/>
            <person name="Grigoriev I.V."/>
        </authorList>
    </citation>
    <scope>NUCLEOTIDE SEQUENCE [LARGE SCALE GENOMIC DNA]</scope>
    <source>
        <strain evidence="17 18">CBS 115471</strain>
    </source>
</reference>
<organism evidence="17 18">
    <name type="scientific">Clohesyomyces aquaticus</name>
    <dbReference type="NCBI Taxonomy" id="1231657"/>
    <lineage>
        <taxon>Eukaryota</taxon>
        <taxon>Fungi</taxon>
        <taxon>Dikarya</taxon>
        <taxon>Ascomycota</taxon>
        <taxon>Pezizomycotina</taxon>
        <taxon>Dothideomycetes</taxon>
        <taxon>Pleosporomycetidae</taxon>
        <taxon>Pleosporales</taxon>
        <taxon>Lindgomycetaceae</taxon>
        <taxon>Clohesyomyces</taxon>
    </lineage>
</organism>
<evidence type="ECO:0000256" key="12">
    <source>
        <dbReference type="PROSITE-ProRule" id="PRU10061"/>
    </source>
</evidence>
<evidence type="ECO:0000256" key="3">
    <source>
        <dbReference type="ARBA" id="ARBA00004851"/>
    </source>
</evidence>
<dbReference type="PRINTS" id="PR00134">
    <property type="entry name" value="GLHYDRLASE10"/>
</dbReference>
<dbReference type="PROSITE" id="PS00562">
    <property type="entry name" value="CBM1_1"/>
    <property type="match status" value="1"/>
</dbReference>
<feature type="signal peptide" evidence="14">
    <location>
        <begin position="1"/>
        <end position="18"/>
    </location>
</feature>
<gene>
    <name evidence="17" type="ORF">BCR34DRAFT_624825</name>
</gene>
<dbReference type="OrthoDB" id="3055998at2759"/>
<dbReference type="SUPFAM" id="SSF51445">
    <property type="entry name" value="(Trans)glycosidases"/>
    <property type="match status" value="1"/>
</dbReference>
<dbReference type="PROSITE" id="PS51164">
    <property type="entry name" value="CBM1_2"/>
    <property type="match status" value="1"/>
</dbReference>